<dbReference type="InterPro" id="IPR003599">
    <property type="entry name" value="Ig_sub"/>
</dbReference>
<evidence type="ECO:0000313" key="4">
    <source>
        <dbReference type="EMBL" id="MFL9843231.1"/>
    </source>
</evidence>
<dbReference type="InterPro" id="IPR014756">
    <property type="entry name" value="Ig_E-set"/>
</dbReference>
<evidence type="ECO:0000256" key="2">
    <source>
        <dbReference type="SAM" id="SignalP"/>
    </source>
</evidence>
<keyword evidence="2" id="KW-0732">Signal</keyword>
<feature type="domain" description="Ig-like" evidence="3">
    <location>
        <begin position="399"/>
        <end position="480"/>
    </location>
</feature>
<dbReference type="InterPro" id="IPR050964">
    <property type="entry name" value="Striated_Muscle_Regulatory"/>
</dbReference>
<dbReference type="SMART" id="SM00409">
    <property type="entry name" value="IG"/>
    <property type="match status" value="1"/>
</dbReference>
<dbReference type="InterPro" id="IPR036179">
    <property type="entry name" value="Ig-like_dom_sf"/>
</dbReference>
<dbReference type="NCBIfam" id="NF033708">
    <property type="entry name" value="T9SS_Cterm_ChiA"/>
    <property type="match status" value="1"/>
</dbReference>
<dbReference type="Gene3D" id="2.60.40.10">
    <property type="entry name" value="Immunoglobulins"/>
    <property type="match status" value="2"/>
</dbReference>
<dbReference type="InterPro" id="IPR007110">
    <property type="entry name" value="Ig-like_dom"/>
</dbReference>
<dbReference type="RefSeq" id="WP_408083464.1">
    <property type="nucleotide sequence ID" value="NZ_JBELPZ010000001.1"/>
</dbReference>
<dbReference type="PANTHER" id="PTHR13817:SF73">
    <property type="entry name" value="FIBRONECTIN TYPE-III DOMAIN-CONTAINING PROTEIN"/>
    <property type="match status" value="1"/>
</dbReference>
<dbReference type="EMBL" id="JBELPZ010000001">
    <property type="protein sequence ID" value="MFL9843231.1"/>
    <property type="molecule type" value="Genomic_DNA"/>
</dbReference>
<dbReference type="Gene3D" id="2.60.40.2700">
    <property type="match status" value="1"/>
</dbReference>
<dbReference type="CDD" id="cd00096">
    <property type="entry name" value="Ig"/>
    <property type="match status" value="1"/>
</dbReference>
<evidence type="ECO:0000256" key="1">
    <source>
        <dbReference type="ARBA" id="ARBA00022737"/>
    </source>
</evidence>
<evidence type="ECO:0000259" key="3">
    <source>
        <dbReference type="PROSITE" id="PS50835"/>
    </source>
</evidence>
<keyword evidence="1" id="KW-0677">Repeat</keyword>
<dbReference type="PROSITE" id="PS50835">
    <property type="entry name" value="IG_LIKE"/>
    <property type="match status" value="1"/>
</dbReference>
<dbReference type="SUPFAM" id="SSF81296">
    <property type="entry name" value="E set domains"/>
    <property type="match status" value="1"/>
</dbReference>
<dbReference type="CDD" id="cd00603">
    <property type="entry name" value="IPT_PCSR"/>
    <property type="match status" value="1"/>
</dbReference>
<dbReference type="InterPro" id="IPR003598">
    <property type="entry name" value="Ig_sub2"/>
</dbReference>
<sequence length="1251" mass="133029">MLKITIGKQWCLLLFAMFLATASYAQAPTISSFSPTKVTYRTSVSIQGSNFTSAMASNLSNVKFNGVNAVEITYVSSSQIKAVVPQNAGSGTIKVTTTGGTVTSASTFTFIAAEATPQVAKVTQIITDWNGYWNSSTTSSNAANQPDLDHNLCAFKYNNTLYSTGNESQITSVLQNNGAGPYTVGNFRALPINNLEGSIAANASNPTLLVMASKIDGSATSTVLSSNIAGRTIRDVLIDGFRGLDIGTGVTNVPSSAVMLFQATNIVADGIDDNIPDILVTQIATPSSSYDVYSFVDANGNIVGNPVQVQFTSSIPSVGTYKSDFFSLTNTSLNTATPTQATYIGDTTRELKLVAYKLSDFGINPSNKDQAVYFKVMPSGTSDMAFMAYNRNTFQIPSPEIVSQTSSQVVCPGGTATFTVNVASPGTETVYQWRKNGVNVTNSSTISGANSATLTISPVALSDAGTYTCLITNPSGATISEPIYFNATVQAVTTEINACFADQIAPTIEVTGSGLNLHYQWYSNNSNSNTGGTAISGATSSTYTPSQFTVGTKYYYAEVYNTGFTCTTTKSAPIKVTVDPAVSAGTISSDQSICAGNTVNLTITGYSGNIHWQTSPNGVNNWADVTEGFGSTTATYTTQPLTTTSYYRAFVISQNGGCSEASDVSTVVVNESTTWIGAISTDWNTGGNWSCGNIPTTYNDVIIPVAPQNQPVISGTASGKSVTLENGASLLVKTGGTLHVVNAINSGSSSSFEIENNGALVQDNNVANTGQITMHKKANPLFRLDYTFWSSPVTGQNLQAFSPLTLSNRFYTYGIENGEDAYIQVADPASESFQPGVGYLIRMPNKLYATAGGVPITNDFLAYNAGTYQLAFDGVFTGVPNNGDVTVQASTTDMRSNGVGNPYPSPISLVDFYLENSNVLRDNTGVYFWRKKNDGSITSYATLTLMGFVANGGAPDTGGAPTPGYQYGGQNQAGYYTGNVSNWVIAPGQGFYVKTSTSPSTTDIVFKNSMRRATPGANQGFFRDGNFNTISRLWLNITDTQNGFNQIIVGYKDDATLGMDYGYDGSRMSTSTNVSLYSLAEGNELTIQARPAFENTDVVPVGYVANNAGNFTLAIDHTDGIFEDGQDIYIKDNLLGVTHDIKAEAYTFTSEAGTFDNRFEIVYMAGNSLGTDTPFDANTVIVYKQDGNININAGQAVMTSVNIYDIHGRVIYTANNVNDTHTVLSGLRSQEQMIIVEINSDKGKVSKKLIF</sequence>
<gene>
    <name evidence="4" type="ORF">ABS766_02255</name>
</gene>
<proteinExistence type="predicted"/>
<feature type="chain" id="PRO_5046560233" evidence="2">
    <location>
        <begin position="28"/>
        <end position="1251"/>
    </location>
</feature>
<feature type="signal peptide" evidence="2">
    <location>
        <begin position="1"/>
        <end position="27"/>
    </location>
</feature>
<dbReference type="PANTHER" id="PTHR13817">
    <property type="entry name" value="TITIN"/>
    <property type="match status" value="1"/>
</dbReference>
<keyword evidence="5" id="KW-1185">Reference proteome</keyword>
<dbReference type="Proteomes" id="UP001629156">
    <property type="component" value="Unassembled WGS sequence"/>
</dbReference>
<protein>
    <submittedName>
        <fullName evidence="4">Immunoglobulin domain-containing protein</fullName>
    </submittedName>
</protein>
<dbReference type="SMART" id="SM00408">
    <property type="entry name" value="IGc2"/>
    <property type="match status" value="1"/>
</dbReference>
<dbReference type="Pfam" id="PF13927">
    <property type="entry name" value="Ig_3"/>
    <property type="match status" value="1"/>
</dbReference>
<dbReference type="SUPFAM" id="SSF48726">
    <property type="entry name" value="Immunoglobulin"/>
    <property type="match status" value="1"/>
</dbReference>
<name>A0ABW8YSG1_9FLAO</name>
<organism evidence="4 5">
    <name type="scientific">Flavobacterium rhizosphaerae</name>
    <dbReference type="NCBI Taxonomy" id="3163298"/>
    <lineage>
        <taxon>Bacteria</taxon>
        <taxon>Pseudomonadati</taxon>
        <taxon>Bacteroidota</taxon>
        <taxon>Flavobacteriia</taxon>
        <taxon>Flavobacteriales</taxon>
        <taxon>Flavobacteriaceae</taxon>
        <taxon>Flavobacterium</taxon>
    </lineage>
</organism>
<dbReference type="InterPro" id="IPR013783">
    <property type="entry name" value="Ig-like_fold"/>
</dbReference>
<accession>A0ABW8YSG1</accession>
<evidence type="ECO:0000313" key="5">
    <source>
        <dbReference type="Proteomes" id="UP001629156"/>
    </source>
</evidence>
<comment type="caution">
    <text evidence="4">The sequence shown here is derived from an EMBL/GenBank/DDBJ whole genome shotgun (WGS) entry which is preliminary data.</text>
</comment>
<reference evidence="4 5" key="1">
    <citation type="submission" date="2024-06" db="EMBL/GenBank/DDBJ databases">
        <authorList>
            <person name="Kaempfer P."/>
            <person name="Viver T."/>
        </authorList>
    </citation>
    <scope>NUCLEOTIDE SEQUENCE [LARGE SCALE GENOMIC DNA]</scope>
    <source>
        <strain evidence="4 5">ST-119</strain>
    </source>
</reference>